<evidence type="ECO:0000313" key="1">
    <source>
        <dbReference type="EMBL" id="RDY14789.1"/>
    </source>
</evidence>
<dbReference type="Proteomes" id="UP000257109">
    <property type="component" value="Unassembled WGS sequence"/>
</dbReference>
<feature type="non-terminal residue" evidence="1">
    <location>
        <position position="1"/>
    </location>
</feature>
<dbReference type="OrthoDB" id="1727355at2759"/>
<gene>
    <name evidence="1" type="ORF">CR513_00089</name>
</gene>
<protein>
    <submittedName>
        <fullName evidence="1">Uncharacterized protein</fullName>
    </submittedName>
</protein>
<name>A0A371IIE7_MUCPR</name>
<dbReference type="EMBL" id="QJKJ01000015">
    <property type="protein sequence ID" value="RDY14789.1"/>
    <property type="molecule type" value="Genomic_DNA"/>
</dbReference>
<evidence type="ECO:0000313" key="2">
    <source>
        <dbReference type="Proteomes" id="UP000257109"/>
    </source>
</evidence>
<reference evidence="1" key="1">
    <citation type="submission" date="2018-05" db="EMBL/GenBank/DDBJ databases">
        <title>Draft genome of Mucuna pruriens seed.</title>
        <authorList>
            <person name="Nnadi N.E."/>
            <person name="Vos R."/>
            <person name="Hasami M.H."/>
            <person name="Devisetty U.K."/>
            <person name="Aguiy J.C."/>
        </authorList>
    </citation>
    <scope>NUCLEOTIDE SEQUENCE [LARGE SCALE GENOMIC DNA]</scope>
    <source>
        <strain evidence="1">JCA_2017</strain>
    </source>
</reference>
<comment type="caution">
    <text evidence="1">The sequence shown here is derived from an EMBL/GenBank/DDBJ whole genome shotgun (WGS) entry which is preliminary data.</text>
</comment>
<accession>A0A371IIE7</accession>
<keyword evidence="2" id="KW-1185">Reference proteome</keyword>
<proteinExistence type="predicted"/>
<dbReference type="AlphaFoldDB" id="A0A371IIE7"/>
<organism evidence="1 2">
    <name type="scientific">Mucuna pruriens</name>
    <name type="common">Velvet bean</name>
    <name type="synonym">Dolichos pruriens</name>
    <dbReference type="NCBI Taxonomy" id="157652"/>
    <lineage>
        <taxon>Eukaryota</taxon>
        <taxon>Viridiplantae</taxon>
        <taxon>Streptophyta</taxon>
        <taxon>Embryophyta</taxon>
        <taxon>Tracheophyta</taxon>
        <taxon>Spermatophyta</taxon>
        <taxon>Magnoliopsida</taxon>
        <taxon>eudicotyledons</taxon>
        <taxon>Gunneridae</taxon>
        <taxon>Pentapetalae</taxon>
        <taxon>rosids</taxon>
        <taxon>fabids</taxon>
        <taxon>Fabales</taxon>
        <taxon>Fabaceae</taxon>
        <taxon>Papilionoideae</taxon>
        <taxon>50 kb inversion clade</taxon>
        <taxon>NPAAA clade</taxon>
        <taxon>indigoferoid/millettioid clade</taxon>
        <taxon>Phaseoleae</taxon>
        <taxon>Mucuna</taxon>
    </lineage>
</organism>
<sequence>MLSHSSVGRDPESCLRFWRSFVDLRISPLHTKFHSPLSHSSELVSRAFHHHSEEHLPPPSYRGCWHGVSRGFFLESCHDRALDERALQAALPFFTHAILLDRAFAHCPRFPTAAPRGSPGRVSVPVWLIIRKDQLSIIGLVSLYLTNYLILRRLIKQRFLAFFRIWPELFGRFPRITHPFATLFSTVPTSWARQATFTLGASFPSAQLPENNVRLACVKHIASVPSEPGSNSSF</sequence>